<dbReference type="Gramene" id="mRNA:HanXRQr2_Chr13g0614991">
    <property type="protein sequence ID" value="mRNA:HanXRQr2_Chr13g0614991"/>
    <property type="gene ID" value="HanXRQr2_Chr13g0614991"/>
</dbReference>
<protein>
    <submittedName>
        <fullName evidence="1">Uncharacterized protein</fullName>
    </submittedName>
</protein>
<evidence type="ECO:0000313" key="2">
    <source>
        <dbReference type="Proteomes" id="UP000215914"/>
    </source>
</evidence>
<accession>A0A9K3EPB8</accession>
<evidence type="ECO:0000313" key="1">
    <source>
        <dbReference type="EMBL" id="KAF5775699.1"/>
    </source>
</evidence>
<dbReference type="AlphaFoldDB" id="A0A9K3EPB8"/>
<reference evidence="1" key="2">
    <citation type="submission" date="2020-06" db="EMBL/GenBank/DDBJ databases">
        <title>Helianthus annuus Genome sequencing and assembly Release 2.</title>
        <authorList>
            <person name="Gouzy J."/>
            <person name="Langlade N."/>
            <person name="Munos S."/>
        </authorList>
    </citation>
    <scope>NUCLEOTIDE SEQUENCE</scope>
    <source>
        <tissue evidence="1">Leaves</tissue>
    </source>
</reference>
<dbReference type="EMBL" id="MNCJ02000328">
    <property type="protein sequence ID" value="KAF5775699.1"/>
    <property type="molecule type" value="Genomic_DNA"/>
</dbReference>
<proteinExistence type="predicted"/>
<organism evidence="1 2">
    <name type="scientific">Helianthus annuus</name>
    <name type="common">Common sunflower</name>
    <dbReference type="NCBI Taxonomy" id="4232"/>
    <lineage>
        <taxon>Eukaryota</taxon>
        <taxon>Viridiplantae</taxon>
        <taxon>Streptophyta</taxon>
        <taxon>Embryophyta</taxon>
        <taxon>Tracheophyta</taxon>
        <taxon>Spermatophyta</taxon>
        <taxon>Magnoliopsida</taxon>
        <taxon>eudicotyledons</taxon>
        <taxon>Gunneridae</taxon>
        <taxon>Pentapetalae</taxon>
        <taxon>asterids</taxon>
        <taxon>campanulids</taxon>
        <taxon>Asterales</taxon>
        <taxon>Asteraceae</taxon>
        <taxon>Asteroideae</taxon>
        <taxon>Heliantheae alliance</taxon>
        <taxon>Heliantheae</taxon>
        <taxon>Helianthus</taxon>
    </lineage>
</organism>
<keyword evidence="2" id="KW-1185">Reference proteome</keyword>
<dbReference type="Proteomes" id="UP000215914">
    <property type="component" value="Unassembled WGS sequence"/>
</dbReference>
<sequence length="48" mass="5660">MKCILSKYEKEFVWAKNRQMKIQAGQRSCFGSQVFMSTDKQLTYHGLL</sequence>
<comment type="caution">
    <text evidence="1">The sequence shown here is derived from an EMBL/GenBank/DDBJ whole genome shotgun (WGS) entry which is preliminary data.</text>
</comment>
<name>A0A9K3EPB8_HELAN</name>
<reference evidence="1" key="1">
    <citation type="journal article" date="2017" name="Nature">
        <title>The sunflower genome provides insights into oil metabolism, flowering and Asterid evolution.</title>
        <authorList>
            <person name="Badouin H."/>
            <person name="Gouzy J."/>
            <person name="Grassa C.J."/>
            <person name="Murat F."/>
            <person name="Staton S.E."/>
            <person name="Cottret L."/>
            <person name="Lelandais-Briere C."/>
            <person name="Owens G.L."/>
            <person name="Carrere S."/>
            <person name="Mayjonade B."/>
            <person name="Legrand L."/>
            <person name="Gill N."/>
            <person name="Kane N.C."/>
            <person name="Bowers J.E."/>
            <person name="Hubner S."/>
            <person name="Bellec A."/>
            <person name="Berard A."/>
            <person name="Berges H."/>
            <person name="Blanchet N."/>
            <person name="Boniface M.C."/>
            <person name="Brunel D."/>
            <person name="Catrice O."/>
            <person name="Chaidir N."/>
            <person name="Claudel C."/>
            <person name="Donnadieu C."/>
            <person name="Faraut T."/>
            <person name="Fievet G."/>
            <person name="Helmstetter N."/>
            <person name="King M."/>
            <person name="Knapp S.J."/>
            <person name="Lai Z."/>
            <person name="Le Paslier M.C."/>
            <person name="Lippi Y."/>
            <person name="Lorenzon L."/>
            <person name="Mandel J.R."/>
            <person name="Marage G."/>
            <person name="Marchand G."/>
            <person name="Marquand E."/>
            <person name="Bret-Mestries E."/>
            <person name="Morien E."/>
            <person name="Nambeesan S."/>
            <person name="Nguyen T."/>
            <person name="Pegot-Espagnet P."/>
            <person name="Pouilly N."/>
            <person name="Raftis F."/>
            <person name="Sallet E."/>
            <person name="Schiex T."/>
            <person name="Thomas J."/>
            <person name="Vandecasteele C."/>
            <person name="Vares D."/>
            <person name="Vear F."/>
            <person name="Vautrin S."/>
            <person name="Crespi M."/>
            <person name="Mangin B."/>
            <person name="Burke J.M."/>
            <person name="Salse J."/>
            <person name="Munos S."/>
            <person name="Vincourt P."/>
            <person name="Rieseberg L.H."/>
            <person name="Langlade N.B."/>
        </authorList>
    </citation>
    <scope>NUCLEOTIDE SEQUENCE</scope>
    <source>
        <tissue evidence="1">Leaves</tissue>
    </source>
</reference>
<gene>
    <name evidence="1" type="ORF">HanXRQr2_Chr13g0614991</name>
</gene>